<feature type="transmembrane region" description="Helical" evidence="1">
    <location>
        <begin position="6"/>
        <end position="23"/>
    </location>
</feature>
<dbReference type="AlphaFoldDB" id="A0A1P8JYT0"/>
<dbReference type="PANTHER" id="PTHR38602:SF1">
    <property type="entry name" value="INNER MEMBRANE PROTEIN"/>
    <property type="match status" value="1"/>
</dbReference>
<dbReference type="PANTHER" id="PTHR38602">
    <property type="entry name" value="INNER MEMBRANE PROTEIN-RELATED"/>
    <property type="match status" value="1"/>
</dbReference>
<gene>
    <name evidence="2" type="ORF">RD110_18205</name>
</gene>
<dbReference type="Pfam" id="PF09838">
    <property type="entry name" value="DUF2065"/>
    <property type="match status" value="1"/>
</dbReference>
<evidence type="ECO:0000313" key="3">
    <source>
        <dbReference type="Proteomes" id="UP000186609"/>
    </source>
</evidence>
<keyword evidence="1" id="KW-0472">Membrane</keyword>
<keyword evidence="1" id="KW-0812">Transmembrane</keyword>
<feature type="transmembrane region" description="Helical" evidence="1">
    <location>
        <begin position="43"/>
        <end position="61"/>
    </location>
</feature>
<reference evidence="2 3" key="1">
    <citation type="submission" date="2017-01" db="EMBL/GenBank/DDBJ databases">
        <authorList>
            <person name="Mah S.A."/>
            <person name="Swanson W.J."/>
            <person name="Moy G.W."/>
            <person name="Vacquier V.D."/>
        </authorList>
    </citation>
    <scope>NUCLEOTIDE SEQUENCE [LARGE SCALE GENOMIC DNA]</scope>
    <source>
        <strain evidence="2 3">DCY110</strain>
    </source>
</reference>
<protein>
    <submittedName>
        <fullName evidence="2">DUF2065 domain-containing protein</fullName>
    </submittedName>
</protein>
<dbReference type="KEGG" id="rhy:RD110_18205"/>
<dbReference type="Proteomes" id="UP000186609">
    <property type="component" value="Chromosome"/>
</dbReference>
<evidence type="ECO:0000256" key="1">
    <source>
        <dbReference type="SAM" id="Phobius"/>
    </source>
</evidence>
<proteinExistence type="predicted"/>
<keyword evidence="1" id="KW-1133">Transmembrane helix</keyword>
<sequence>MDADTLWAALALVLVIEGLLPFLSPPRWRRMFEQILQMTDGQIRFFGLGSMLLGLILLWLLT</sequence>
<dbReference type="OrthoDB" id="9182237at2"/>
<dbReference type="EMBL" id="CP019236">
    <property type="protein sequence ID" value="APW38904.1"/>
    <property type="molecule type" value="Genomic_DNA"/>
</dbReference>
<dbReference type="InterPro" id="IPR019201">
    <property type="entry name" value="DUF2065"/>
</dbReference>
<organism evidence="2 3">
    <name type="scientific">Rhodoferax koreensis</name>
    <dbReference type="NCBI Taxonomy" id="1842727"/>
    <lineage>
        <taxon>Bacteria</taxon>
        <taxon>Pseudomonadati</taxon>
        <taxon>Pseudomonadota</taxon>
        <taxon>Betaproteobacteria</taxon>
        <taxon>Burkholderiales</taxon>
        <taxon>Comamonadaceae</taxon>
        <taxon>Rhodoferax</taxon>
    </lineage>
</organism>
<evidence type="ECO:0000313" key="2">
    <source>
        <dbReference type="EMBL" id="APW38904.1"/>
    </source>
</evidence>
<dbReference type="STRING" id="1842727.RD110_18205"/>
<name>A0A1P8JYT0_9BURK</name>
<keyword evidence="3" id="KW-1185">Reference proteome</keyword>
<dbReference type="RefSeq" id="WP_076200874.1">
    <property type="nucleotide sequence ID" value="NZ_CP019236.1"/>
</dbReference>
<accession>A0A1P8JYT0</accession>